<gene>
    <name evidence="1" type="ORF">ECB94_03660</name>
</gene>
<protein>
    <submittedName>
        <fullName evidence="1">Uncharacterized protein</fullName>
    </submittedName>
</protein>
<dbReference type="AlphaFoldDB" id="A0A3G4V6Y4"/>
<dbReference type="RefSeq" id="WP_124940008.1">
    <property type="nucleotide sequence ID" value="NZ_CP033577.1"/>
</dbReference>
<evidence type="ECO:0000313" key="2">
    <source>
        <dbReference type="Proteomes" id="UP000279760"/>
    </source>
</evidence>
<proteinExistence type="predicted"/>
<dbReference type="InterPro" id="IPR021879">
    <property type="entry name" value="VC2046_fam"/>
</dbReference>
<evidence type="ECO:0000313" key="1">
    <source>
        <dbReference type="EMBL" id="AYV20454.1"/>
    </source>
</evidence>
<accession>A0A3G4V6Y4</accession>
<dbReference type="EMBL" id="CP033577">
    <property type="protein sequence ID" value="AYV20454.1"/>
    <property type="molecule type" value="Genomic_DNA"/>
</dbReference>
<dbReference type="Pfam" id="PF11993">
    <property type="entry name" value="VC2046"/>
    <property type="match status" value="1"/>
</dbReference>
<organism evidence="1 2">
    <name type="scientific">Vibrio mediterranei</name>
    <dbReference type="NCBI Taxonomy" id="689"/>
    <lineage>
        <taxon>Bacteria</taxon>
        <taxon>Pseudomonadati</taxon>
        <taxon>Pseudomonadota</taxon>
        <taxon>Gammaproteobacteria</taxon>
        <taxon>Vibrionales</taxon>
        <taxon>Vibrionaceae</taxon>
        <taxon>Vibrio</taxon>
    </lineage>
</organism>
<name>A0A3G4V6Y4_9VIBR</name>
<dbReference type="GeneID" id="64086801"/>
<reference evidence="1 2" key="1">
    <citation type="submission" date="2018-11" db="EMBL/GenBank/DDBJ databases">
        <title>Complete Genome Sequence of Vbrio mediterranei 117-T6: a Potential Pathogen Bacteria Isolated from the Conchocelis of Pyropia.</title>
        <authorList>
            <person name="Liu Q."/>
        </authorList>
    </citation>
    <scope>NUCLEOTIDE SEQUENCE [LARGE SCALE GENOMIC DNA]</scope>
    <source>
        <strain evidence="1 2">117-T6</strain>
    </source>
</reference>
<sequence>MQIHSLDKANLINELQCGTSLCRAVEQGRRADFALMLSMFSHDCRETSVIEDIDTAIADETVLRQRFNVPTAQKLQGELDDYQTSAAIANQFHQGGLASAKLQHYSTPEPLNYQPTDTIGLSEEVYQNLSGHTRRQLAQGSVNTPNNIDYLYNHLSTAYRKDTLAIQA</sequence>
<dbReference type="Proteomes" id="UP000279760">
    <property type="component" value="Chromosome 1"/>
</dbReference>